<keyword evidence="4" id="KW-1185">Reference proteome</keyword>
<feature type="non-terminal residue" evidence="3">
    <location>
        <position position="162"/>
    </location>
</feature>
<reference evidence="3 4" key="1">
    <citation type="submission" date="2020-05" db="EMBL/GenBank/DDBJ databases">
        <title>Identification and distribution of gene clusters putatively required for synthesis of sphingolipid metabolism inhibitors in phylogenetically diverse species of the filamentous fungus Fusarium.</title>
        <authorList>
            <person name="Kim H.-S."/>
            <person name="Busman M."/>
            <person name="Brown D.W."/>
            <person name="Divon H."/>
            <person name="Uhlig S."/>
            <person name="Proctor R.H."/>
        </authorList>
    </citation>
    <scope>NUCLEOTIDE SEQUENCE [LARGE SCALE GENOMIC DNA]</scope>
    <source>
        <strain evidence="3 4">NRRL 20693</strain>
    </source>
</reference>
<evidence type="ECO:0000313" key="4">
    <source>
        <dbReference type="Proteomes" id="UP000567885"/>
    </source>
</evidence>
<name>A0A8H5SS35_FUSHE</name>
<feature type="chain" id="PRO_5034662176" evidence="2">
    <location>
        <begin position="18"/>
        <end position="162"/>
    </location>
</feature>
<feature type="signal peptide" evidence="2">
    <location>
        <begin position="1"/>
        <end position="17"/>
    </location>
</feature>
<dbReference type="Proteomes" id="UP000567885">
    <property type="component" value="Unassembled WGS sequence"/>
</dbReference>
<dbReference type="EMBL" id="JAAGWQ010000321">
    <property type="protein sequence ID" value="KAF5656727.1"/>
    <property type="molecule type" value="Genomic_DNA"/>
</dbReference>
<gene>
    <name evidence="3" type="ORF">FHETE_10834</name>
</gene>
<feature type="region of interest" description="Disordered" evidence="1">
    <location>
        <begin position="139"/>
        <end position="162"/>
    </location>
</feature>
<evidence type="ECO:0000256" key="1">
    <source>
        <dbReference type="SAM" id="MobiDB-lite"/>
    </source>
</evidence>
<protein>
    <submittedName>
        <fullName evidence="3">Collagen alpha-5(VI) chain</fullName>
    </submittedName>
</protein>
<organism evidence="3 4">
    <name type="scientific">Fusarium heterosporum</name>
    <dbReference type="NCBI Taxonomy" id="42747"/>
    <lineage>
        <taxon>Eukaryota</taxon>
        <taxon>Fungi</taxon>
        <taxon>Dikarya</taxon>
        <taxon>Ascomycota</taxon>
        <taxon>Pezizomycotina</taxon>
        <taxon>Sordariomycetes</taxon>
        <taxon>Hypocreomycetidae</taxon>
        <taxon>Hypocreales</taxon>
        <taxon>Nectriaceae</taxon>
        <taxon>Fusarium</taxon>
        <taxon>Fusarium heterosporum species complex</taxon>
    </lineage>
</organism>
<sequence>MVRSLFFASIFAAGIYAQSTADPALTKDGAFQHVGCVAIRPGTFPRQFNLGQTGCASSCSSNGNIIGFRGNSCVCDRLDLSPSPITYRVVKVDNALCNQWCDPADKSKGTCGGASIRGWPIYDLYKRRNAQILYESFPNATPTPGTGPVQTLMPVPNPNPNP</sequence>
<accession>A0A8H5SS35</accession>
<comment type="caution">
    <text evidence="3">The sequence shown here is derived from an EMBL/GenBank/DDBJ whole genome shotgun (WGS) entry which is preliminary data.</text>
</comment>
<evidence type="ECO:0000256" key="2">
    <source>
        <dbReference type="SAM" id="SignalP"/>
    </source>
</evidence>
<dbReference type="AlphaFoldDB" id="A0A8H5SS35"/>
<dbReference type="OrthoDB" id="5097663at2759"/>
<keyword evidence="2" id="KW-0732">Signal</keyword>
<proteinExistence type="predicted"/>
<evidence type="ECO:0000313" key="3">
    <source>
        <dbReference type="EMBL" id="KAF5656727.1"/>
    </source>
</evidence>
<keyword evidence="3" id="KW-0176">Collagen</keyword>